<dbReference type="GO" id="GO:0016987">
    <property type="term" value="F:sigma factor activity"/>
    <property type="evidence" value="ECO:0007669"/>
    <property type="project" value="UniProtKB-KW"/>
</dbReference>
<dbReference type="PANTHER" id="PTHR43133">
    <property type="entry name" value="RNA POLYMERASE ECF-TYPE SIGMA FACTO"/>
    <property type="match status" value="1"/>
</dbReference>
<sequence>MGQAAMLLPSHNRRIHRQASHPLAPRRRANPRLAQRFPQAIGVLLAPNLLSTINNNYHLQEYGMTSSKQAHVETLYADHHGWLQSWMRRQLGNSFEAADLAHDVFLRLLRRPAAIETREPRAYLSAIARGLLIDHWRRRELERAWLEALAHTPEALAPSPETRMLVLEALIKIDQMLDTLKPKVRQAFLWAQLEGMRCPQIAQRLGVSLATAERYVAAGLRHCYACRFGEP</sequence>
<feature type="domain" description="RNA polymerase sigma factor 70 region 4 type 2" evidence="7">
    <location>
        <begin position="172"/>
        <end position="223"/>
    </location>
</feature>
<keyword evidence="3" id="KW-0731">Sigma factor</keyword>
<dbReference type="InterPro" id="IPR007627">
    <property type="entry name" value="RNA_pol_sigma70_r2"/>
</dbReference>
<keyword evidence="9" id="KW-1185">Reference proteome</keyword>
<dbReference type="InterPro" id="IPR013325">
    <property type="entry name" value="RNA_pol_sigma_r2"/>
</dbReference>
<dbReference type="InterPro" id="IPR036388">
    <property type="entry name" value="WH-like_DNA-bd_sf"/>
</dbReference>
<dbReference type="Proteomes" id="UP000001977">
    <property type="component" value="Chromosome"/>
</dbReference>
<dbReference type="PANTHER" id="PTHR43133:SF63">
    <property type="entry name" value="RNA POLYMERASE SIGMA FACTOR FECI-RELATED"/>
    <property type="match status" value="1"/>
</dbReference>
<feature type="compositionally biased region" description="Basic residues" evidence="5">
    <location>
        <begin position="11"/>
        <end position="29"/>
    </location>
</feature>
<evidence type="ECO:0000259" key="7">
    <source>
        <dbReference type="Pfam" id="PF08281"/>
    </source>
</evidence>
<dbReference type="InterPro" id="IPR013324">
    <property type="entry name" value="RNA_pol_sigma_r3/r4-like"/>
</dbReference>
<evidence type="ECO:0000313" key="9">
    <source>
        <dbReference type="Proteomes" id="UP000001977"/>
    </source>
</evidence>
<dbReference type="SUPFAM" id="SSF88946">
    <property type="entry name" value="Sigma2 domain of RNA polymerase sigma factors"/>
    <property type="match status" value="1"/>
</dbReference>
<dbReference type="Gene3D" id="1.10.1740.10">
    <property type="match status" value="1"/>
</dbReference>
<dbReference type="InterPro" id="IPR014284">
    <property type="entry name" value="RNA_pol_sigma-70_dom"/>
</dbReference>
<keyword evidence="2" id="KW-0805">Transcription regulation</keyword>
<protein>
    <submittedName>
        <fullName evidence="8">Probable RNA polymerase sigma factor</fullName>
    </submittedName>
</protein>
<dbReference type="SUPFAM" id="SSF88659">
    <property type="entry name" value="Sigma3 and sigma4 domains of RNA polymerase sigma factors"/>
    <property type="match status" value="1"/>
</dbReference>
<dbReference type="GO" id="GO:0003677">
    <property type="term" value="F:DNA binding"/>
    <property type="evidence" value="ECO:0007669"/>
    <property type="project" value="InterPro"/>
</dbReference>
<dbReference type="Pfam" id="PF04542">
    <property type="entry name" value="Sigma70_r2"/>
    <property type="match status" value="1"/>
</dbReference>
<dbReference type="EMBL" id="AM167904">
    <property type="protein sequence ID" value="CAJ48241.1"/>
    <property type="molecule type" value="Genomic_DNA"/>
</dbReference>
<organism evidence="8 9">
    <name type="scientific">Bordetella avium (strain 197N)</name>
    <dbReference type="NCBI Taxonomy" id="360910"/>
    <lineage>
        <taxon>Bacteria</taxon>
        <taxon>Pseudomonadati</taxon>
        <taxon>Pseudomonadota</taxon>
        <taxon>Betaproteobacteria</taxon>
        <taxon>Burkholderiales</taxon>
        <taxon>Alcaligenaceae</taxon>
        <taxon>Bordetella</taxon>
    </lineage>
</organism>
<comment type="similarity">
    <text evidence="1">Belongs to the sigma-70 factor family. ECF subfamily.</text>
</comment>
<evidence type="ECO:0000256" key="2">
    <source>
        <dbReference type="ARBA" id="ARBA00023015"/>
    </source>
</evidence>
<evidence type="ECO:0000256" key="1">
    <source>
        <dbReference type="ARBA" id="ARBA00010641"/>
    </source>
</evidence>
<accession>Q2KXL4</accession>
<dbReference type="GO" id="GO:0006352">
    <property type="term" value="P:DNA-templated transcription initiation"/>
    <property type="evidence" value="ECO:0007669"/>
    <property type="project" value="InterPro"/>
</dbReference>
<evidence type="ECO:0000259" key="6">
    <source>
        <dbReference type="Pfam" id="PF04542"/>
    </source>
</evidence>
<dbReference type="Pfam" id="PF08281">
    <property type="entry name" value="Sigma70_r4_2"/>
    <property type="match status" value="1"/>
</dbReference>
<dbReference type="STRING" id="360910.BAV0636"/>
<gene>
    <name evidence="8" type="primary">fecI</name>
    <name evidence="8" type="ordered locus">BAV0636</name>
</gene>
<name>Q2KXL4_BORA1</name>
<dbReference type="NCBIfam" id="TIGR02937">
    <property type="entry name" value="sigma70-ECF"/>
    <property type="match status" value="1"/>
</dbReference>
<dbReference type="InterPro" id="IPR039425">
    <property type="entry name" value="RNA_pol_sigma-70-like"/>
</dbReference>
<dbReference type="KEGG" id="bav:BAV0636"/>
<evidence type="ECO:0000256" key="3">
    <source>
        <dbReference type="ARBA" id="ARBA00023082"/>
    </source>
</evidence>
<dbReference type="Gene3D" id="1.10.10.10">
    <property type="entry name" value="Winged helix-like DNA-binding domain superfamily/Winged helix DNA-binding domain"/>
    <property type="match status" value="1"/>
</dbReference>
<evidence type="ECO:0000256" key="4">
    <source>
        <dbReference type="ARBA" id="ARBA00023163"/>
    </source>
</evidence>
<proteinExistence type="inferred from homology"/>
<reference evidence="8 9" key="1">
    <citation type="journal article" date="2006" name="J. Bacteriol.">
        <title>Comparison of the genome sequence of the poultry pathogen Bordetella avium with those of B. bronchiseptica, B. pertussis, and B. parapertussis reveals extensive diversity in surface structures associated with host interaction.</title>
        <authorList>
            <person name="Sebaihia M."/>
            <person name="Preston A."/>
            <person name="Maskell D.J."/>
            <person name="Kuzmiak H."/>
            <person name="Connell T.D."/>
            <person name="King N.D."/>
            <person name="Orndorff P.E."/>
            <person name="Miyamoto D.M."/>
            <person name="Thomson N.R."/>
            <person name="Harris D."/>
            <person name="Goble A."/>
            <person name="Lord A."/>
            <person name="Murphy L."/>
            <person name="Quail M.A."/>
            <person name="Rutter S."/>
            <person name="Squares R."/>
            <person name="Squares S."/>
            <person name="Woodward J."/>
            <person name="Parkhill J."/>
            <person name="Temple L.M."/>
        </authorList>
    </citation>
    <scope>NUCLEOTIDE SEQUENCE [LARGE SCALE GENOMIC DNA]</scope>
    <source>
        <strain evidence="8 9">197N</strain>
    </source>
</reference>
<keyword evidence="4" id="KW-0804">Transcription</keyword>
<evidence type="ECO:0000313" key="8">
    <source>
        <dbReference type="EMBL" id="CAJ48241.1"/>
    </source>
</evidence>
<dbReference type="eggNOG" id="COG1595">
    <property type="taxonomic scope" value="Bacteria"/>
</dbReference>
<dbReference type="InterPro" id="IPR013249">
    <property type="entry name" value="RNA_pol_sigma70_r4_t2"/>
</dbReference>
<evidence type="ECO:0000256" key="5">
    <source>
        <dbReference type="SAM" id="MobiDB-lite"/>
    </source>
</evidence>
<dbReference type="HOGENOM" id="CLU_047691_12_1_4"/>
<dbReference type="AlphaFoldDB" id="Q2KXL4"/>
<feature type="region of interest" description="Disordered" evidence="5">
    <location>
        <begin position="1"/>
        <end position="29"/>
    </location>
</feature>
<dbReference type="FunFam" id="1.10.1740.10:FF:000009">
    <property type="entry name" value="RNA polymerase sigma factor"/>
    <property type="match status" value="1"/>
</dbReference>
<feature type="domain" description="RNA polymerase sigma-70 region 2" evidence="6">
    <location>
        <begin position="75"/>
        <end position="140"/>
    </location>
</feature>